<dbReference type="InterPro" id="IPR012099">
    <property type="entry name" value="Midasin"/>
</dbReference>
<dbReference type="PROSITE" id="PS50234">
    <property type="entry name" value="VWFA"/>
    <property type="match status" value="1"/>
</dbReference>
<feature type="compositionally biased region" description="Polar residues" evidence="10">
    <location>
        <begin position="4112"/>
        <end position="4121"/>
    </location>
</feature>
<evidence type="ECO:0000256" key="5">
    <source>
        <dbReference type="ARBA" id="ARBA00022741"/>
    </source>
</evidence>
<organism evidence="12">
    <name type="scientific">Rodentolepis nana</name>
    <name type="common">Dwarf tapeworm</name>
    <name type="synonym">Hymenolepis nana</name>
    <dbReference type="NCBI Taxonomy" id="102285"/>
    <lineage>
        <taxon>Eukaryota</taxon>
        <taxon>Metazoa</taxon>
        <taxon>Spiralia</taxon>
        <taxon>Lophotrochozoa</taxon>
        <taxon>Platyhelminthes</taxon>
        <taxon>Cestoda</taxon>
        <taxon>Eucestoda</taxon>
        <taxon>Cyclophyllidea</taxon>
        <taxon>Hymenolepididae</taxon>
        <taxon>Rodentolepis</taxon>
    </lineage>
</organism>
<feature type="region of interest" description="Disordered" evidence="10">
    <location>
        <begin position="3481"/>
        <end position="3503"/>
    </location>
</feature>
<dbReference type="Gene3D" id="3.40.50.300">
    <property type="entry name" value="P-loop containing nucleotide triphosphate hydrolases"/>
    <property type="match status" value="5"/>
</dbReference>
<feature type="compositionally biased region" description="Basic and acidic residues" evidence="10">
    <location>
        <begin position="4149"/>
        <end position="4160"/>
    </location>
</feature>
<evidence type="ECO:0000313" key="12">
    <source>
        <dbReference type="WBParaSite" id="HNAJ_0000093701-mRNA-1"/>
    </source>
</evidence>
<feature type="compositionally biased region" description="Basic and acidic residues" evidence="10">
    <location>
        <begin position="4312"/>
        <end position="4323"/>
    </location>
</feature>
<comment type="subcellular location">
    <subcellularLocation>
        <location evidence="1">Nucleus</location>
        <location evidence="1">Nucleolus</location>
    </subcellularLocation>
    <subcellularLocation>
        <location evidence="2">Nucleus</location>
        <location evidence="2">Nucleoplasm</location>
    </subcellularLocation>
</comment>
<keyword evidence="8 9" id="KW-0539">Nucleus</keyword>
<feature type="compositionally biased region" description="Polar residues" evidence="10">
    <location>
        <begin position="3990"/>
        <end position="3999"/>
    </location>
</feature>
<feature type="compositionally biased region" description="Acidic residues" evidence="10">
    <location>
        <begin position="4418"/>
        <end position="4430"/>
    </location>
</feature>
<dbReference type="FunFam" id="3.40.50.300:FF:000142">
    <property type="entry name" value="Midasin"/>
    <property type="match status" value="1"/>
</dbReference>
<dbReference type="CDD" id="cd00009">
    <property type="entry name" value="AAA"/>
    <property type="match status" value="1"/>
</dbReference>
<sequence length="4830" mass="538843">LACTLVERLAVAISNSEPVLLVGETGTGKTSSIQRLALMAGRRLRVLNLNQQSDSVDLLGGFKPVDSRALVNPIREKFESLFVRTFRLESNRNFLGHIQACATAGRWRDLLTLLKHPATLAIRKLLAPQNKETESITNKGGSSSGQQPKATLEEWQGLLAELETFESRLSASSQASENGGINSTSFAFAFIEGTLVQSLEKGDWLLLDEINLAPAELLDCLACLLDSTRGSVTLIDRGDIEPVRRHPDFHLFAAMNPSTDVGKRDLPMGLRNRFTEIRVAELEPATSAADREDLALLIRTYLVALSPTAAQVSAVVQLYAALKQAANERLIDGVGQPPCFSLRTLCRALTEASRGYHGSFLRSLYEGFYFSFGSQVGRASRPLLERLILSYLLTTTKQSPGTKNDKTALARQFLSKPLPQPPLRDGDRGYVQVEGYWVPQGPLKILEEKDDAVRKSYVLTETVRGNLKDLARVVSAAGSLPVLLQGETSVGKTSLITFLAARVGQVCHRINNHEHTDLQTYLGAYTAASATSACKNAGSGSGAVPLVFQEGIFVQAMKQGHWIILDELNLAPTEILEALNRVLDENRELFITETQEMVKAHPHFRVFATQNPPGLYAGRKVLSRALRNRFVELHFDALPRAELEVILEHRSALPRSRAAKMVEVMHQLHLIRRSSDIFRGKDGFITLRDLFRWGERYRLATCNQGKENELFDWDAYLAEQGYLLLAGRARHADEAKAVADVIQKVFKKQIHEENLYDKSENTSAVAAEFLSVINNPLGGEFDHIVWTRDMRRLLVLVGNALKYNEPILLVGETGCGKTTICQIFAALRKRNLLCVNCHQYTEAADFLGGLRPIRTHQPDDPNTTDDRLFEWVDGPLVLAMVQGDIFLLDEISLADDAVLERINSLLEPERKICLAERCGDSLESEEITAVADFRLLATMNPGGDYAKKELSPALRNRFTEIWCPSPTFIVEKSAIEMTDWQAIVEHNLRRSDLLVDLTPLAKAIVDFCWWFAQGRTEVVCGGMARKRRCRRPFPTIRDLLSWVEFMQNLATSRHDFSRASIFNACLHGAALIFLDSLEEEERSSDEHMEHEPYLFVDESSLQTSPETLYKFSPVGGINFLLRCLLTHFEVKESNPDLLDDIRTAAQEFVMGLNLQPGQCVPELKDSNKLYGCEPFFIETGPELSPKELVGSRAPINFSLSAVTPASNLCRLLRALQLPKRALLLEGSPGVGKTSLVSALARAAGHRVVRINLSEATEASDLFGCDLPVEGAGCGTFAWCDGPLLQALRHGHWVLLDEMNLASQSVLECLNACLDHRGSIYIPELGTTFHVKPRATRLFACQNPVEEGGGRRALPKSFLNRFTQVYLKPLTASDQIAILISIYNDLPVPHIEAMVKFNSMLQDAVERGDSFNAVAGTSWEFNLRDLCRWGDLLIAGQANFGTNPGLYVYLIYAARMRSNEDKTRVIELWNGVAEETGLGRCYIPRGCTYPPIGNKFQIGLSTWSVNGAETRTEIIEDSLLILNQHRPYLEMLLKILQHGWMSILIGPRGAGKRSLVHLAAQIVHRHVATVALSPSADTVELLGAFEQHENGGIFAWIDSPLVRGIREGHWVVLENAQLCSPSVLDRLNSLLEPGGDLLISERGLDANGELVRLKPHSEFRLILVVDDNTPTVASYSNNISRAMRNRGVEMVLTNDLTFHKEDLQRLILNTGLSPACVNALLTFESSVIQRMHTLAPEVTASSLPPRKPPVGALLSAARVIQQITSGKELDALMGSEGAEETTEDIAPWMVRWKGEDSRKKAFAKALIDVYSRRQTDHNVSQVLIKAICNFVDNELSTLLVSDQIPLQPRLNHVSELLSSISPLVNQWRHVLEHCSAVLSSSDNSLLPILIRFSVERGFKIPSSTVSLSIKQFASSINEVDNIDLRWIPGWTCIVNRTSENLLSTWNSRIVDAFLSNLKSFHDSILSTSSSLTFNDQIPVICALDHFVKGDIPIAFSEAYPGLQGLYSELLNAISSLRETFYNCGHGHLDFRHFLSALAKLTAWLEQFGSQPIGSASDWSERIEFFAHYCCSSQAGVAAAVRMMELIRRYLQAPVPKSMESPKRLDICHLPWAKLALVAQDQISTLLNPMDVDEMDKAMEVPDLPSSETSESMRLWPVLATGLVFCRSKDASFTEWSENMSKNLLVELGIQLGALSRPRLLELCTVSSEKSSESITDVLLLRNRAFSSLELSDPFGLAKPDLVHEWRSLSQSVLAVNHTDSLSSQSDGANCSFADWISHQQILSDLFHLLQKLVPLSTKHHRISHSVDSEIPELIGLSRSLFCTILTAIHKRSRGKLSDDSPPISSLSEVIASLSDDNVEDFADTVDSHMGRFLSDQPLLLRLLRAYCACLKGSSGNRDEAIARAWVVYGALQMQCAFPASPLDPSIVNAFKITITRDELHRLETDLKVRAVIRSIEVGSCGLPCTSTDLSLPHTGCVDIGTIQSNVEAGLEHPLVGAIVQRRVKVARRLERLEERQVVKQDHTALQLRATSNSHYVELRRRLTAFNQNFTGDFLLKLLENGVFSRSGALQQWIETAASLSEWFIQPQRLHIYADVVEPYLLGLSKVVHGLRSLVQLEVSKDENATNFVSLVECLSTGMFPTLATNTTTSAKGLPLTPCLQLIRHLVSPQIRGLLRGSIWKDRESDSGVLSGRSIYIDARDVLAHRREVSLLKLETEYRMNSHILNLIIMDRLSSTSLAQHHVDFISHLLKALTGYLCLRWRRREARRKRDAERRAALFIEAEQRRRKCYDELQSAASTISSSKNIKKKKGVTRAERRKRVQEASEDRELPELVDAGLNDEVEWRLRFSETGAIEARKALTFASGDFEGLRLSKEDAIQHAVRSIEGVNSWFEKELANAEGETEAESEWLPGDEELVGFVDRLVFVLLHISQRDSGNVDFVSLAEKHWWRTFIDGYQFAGHLLAHSRYQLPAKSDEFSMPSHLLATARFALSARDDSESVELEKVFSFEPIQQLFKTESVTRRKRCLDVYHDPIPKSEGKKAYAMMVAVRARVLQLLQEWPDHPALLKIITVINRMCAFSINDCLTKYITAFEMLLAEMQEWEKNAARHVSISDAFRSVCDLLIEWRKLELKCWMASLDTSTESAANSCSSLWFHLQSVFLQPTSTANIAEDDQCQILLEFMENGPVGEFAARWRLLAALYNAIAIWPGLSDTHRFSARRMVGNVAWFYGQFIPHVKKFLLDEQKPIRKEMSNFISAMKWGDYIGFWTMKENVDKCKKTIHKHIRTWEGILRQSVKPCFDAAIKTSIEMPVPDTTMTILEHIQSIEEKDFGVFRLSPEMKTWLSKLTEEREMPVNIRRLPVLTKRFKAHIICISNSAPCLSWIQQLCECLGDWMKRVKELSRSTQQLDSESPPEKALIAVLNEKETYRDSKSKDIDEEDLKKAKDWSSRYTALQQSKKLALHDWFRLSFGLRQLKFTQNALRTEDEPDLSDNDLSELPLSDGEVPKDEHDMCLGLSYRRGLRKSPFEKPRSQLMSKLGGDLWSFSTNPPPVSIKHLEQLISSASISQLQKMASESLARLLSLRSGLPKHPDKSEIVDDLGGRQGVEKLIGSLDDLLVNCVDAFEPFGDLYSTFLKLKEKVEEIHATYNKGEASDSMIPCSRQSMRKLRASRDRIANLASSCIQQWNKFTETCSSLSIPPSQSLNRLLDANSDYFLTEAATCDITKVFMDFKSRLECLSNRLDQRIPRFSIAITKDIIDQQEILKVSAQEFIQCCQEITIQTRVDAGLLSVANSLYSEVEASNELLSIARNSVSETPDFEKRVSSIISKTLVTLQCLKHLDESIEVERGMIDQLKNCASVLPESCISKLEVINSSIDKLSPSCANDILHIQSITPLLALLLNVVSLRLRHLLGLLISWLELGEFLAQVAFRLLNEGFCKPSALQKAFGAGATGKEGAGSENSNSAANENDEGGCTSINAEGVDTSGAKDVSKELQSQEQIEGTTDHHQSREEDQNEPPPEADDNGIEMPDDFDAAFDDGSGREEKDPNKDDAKDQDEDNLQDVDEQLGEAGDEPDEFNQEMWASDGEEETEEEDENDRKNADMDEGGVQDDARSNSKSSKSTAVNEKPDEKPAKNDAQEQEEEGEVNEDGEDTRTGAKEKESSSAENANKTETVAGSENKEEDEGVEEKEMANAMKDDENRLASQEAELLETEKQNEEEVEVTNEDPMDAFGENMDLDPNPEEYEDKNDSQVPDEEIDLKAQPMEVEEDGKDEDQSNEMEVDGTEETDKTKPLDDQMISNYNPGAGDLNTGNTEAFDKNPDYRENQDSTVTGEMEASEEGTQNNEEQQRSQAGGSGKETGDFSAGMPSVPNRDSSSEPPTSRRKQQGPRPTSDQRTSTLGDKEKQQPLRQPEILEASNSEPMEEPEDGGEGEVDAVQHITDENASAPLTAFDSATDAQQKEVEEENAGISENPDEKSEKPGTDPNQLQSMPEDKTEEAVVAESKLPPISNNASHQDRDPNNSNSAGNEVRTLPKLDMELIATHGAQRPSNSTFNTTLPPSTLPDLPSQWLVPLPPPPQMRRQYGNSEKERELITSAALDWSAYVTRSSGLSVQLCEALRQVLEPTRASRMKGDFRTGKRLNMRKIVPYLASQFRKDKIWMRRTQPNQRDYKILIAVDNSSSMADNLCKSMTFEALATVINALNLLEAGKIGVCSFGESVEVVRGMGEPWTNEMGASMLAKFDFKQSRTSLIQLLQTSISLMQVAGEGSATSRGVPASQLLLILSDGVFSEDPQSPALQAAVRLARDHHLFVVCIIIDDNKKKIEIGNLDYSAS</sequence>
<feature type="compositionally biased region" description="Acidic residues" evidence="10">
    <location>
        <begin position="4215"/>
        <end position="4225"/>
    </location>
</feature>
<evidence type="ECO:0000256" key="8">
    <source>
        <dbReference type="ARBA" id="ARBA00023242"/>
    </source>
</evidence>
<dbReference type="InterPro" id="IPR027417">
    <property type="entry name" value="P-loop_NTPase"/>
</dbReference>
<dbReference type="SUPFAM" id="SSF52540">
    <property type="entry name" value="P-loop containing nucleoside triphosphate hydrolases"/>
    <property type="match status" value="5"/>
</dbReference>
<dbReference type="GO" id="GO:0005730">
    <property type="term" value="C:nucleolus"/>
    <property type="evidence" value="ECO:0007669"/>
    <property type="project" value="UniProtKB-SubCell"/>
</dbReference>
<evidence type="ECO:0000256" key="4">
    <source>
        <dbReference type="ARBA" id="ARBA00017143"/>
    </source>
</evidence>
<name>A0A0R3T203_RODNA</name>
<dbReference type="InterPro" id="IPR011704">
    <property type="entry name" value="ATPase_dyneun-rel_AAA"/>
</dbReference>
<dbReference type="SUPFAM" id="SSF53300">
    <property type="entry name" value="vWA-like"/>
    <property type="match status" value="1"/>
</dbReference>
<comment type="function">
    <text evidence="9">Nuclear chaperone required for maturation and nuclear export of pre-60S ribosome subunits.</text>
</comment>
<feature type="compositionally biased region" description="Basic residues" evidence="10">
    <location>
        <begin position="2803"/>
        <end position="2818"/>
    </location>
</feature>
<accession>A0A0R3T203</accession>
<feature type="compositionally biased region" description="Basic and acidic residues" evidence="10">
    <location>
        <begin position="4000"/>
        <end position="4009"/>
    </location>
</feature>
<dbReference type="InterPro" id="IPR003593">
    <property type="entry name" value="AAA+_ATPase"/>
</dbReference>
<feature type="compositionally biased region" description="Acidic residues" evidence="10">
    <location>
        <begin position="4082"/>
        <end position="4092"/>
    </location>
</feature>
<evidence type="ECO:0000256" key="9">
    <source>
        <dbReference type="PIRNR" id="PIRNR010340"/>
    </source>
</evidence>
<evidence type="ECO:0000256" key="7">
    <source>
        <dbReference type="ARBA" id="ARBA00023186"/>
    </source>
</evidence>
<reference evidence="12" key="1">
    <citation type="submission" date="2016-04" db="UniProtKB">
        <authorList>
            <consortium name="WormBaseParasite"/>
        </authorList>
    </citation>
    <scope>IDENTIFICATION</scope>
</reference>
<keyword evidence="6 9" id="KW-0067">ATP-binding</keyword>
<proteinExistence type="inferred from homology"/>
<dbReference type="Pfam" id="PF17865">
    <property type="entry name" value="AAA_lid_5"/>
    <property type="match status" value="1"/>
</dbReference>
<dbReference type="Pfam" id="PF07728">
    <property type="entry name" value="AAA_5"/>
    <property type="match status" value="4"/>
</dbReference>
<dbReference type="PANTHER" id="PTHR48103:SF2">
    <property type="entry name" value="MIDASIN"/>
    <property type="match status" value="1"/>
</dbReference>
<dbReference type="FunFam" id="3.40.50.300:FF:001384">
    <property type="entry name" value="Midasin"/>
    <property type="match status" value="1"/>
</dbReference>
<dbReference type="PIRSF" id="PIRSF010340">
    <property type="entry name" value="Midasin"/>
    <property type="match status" value="1"/>
</dbReference>
<dbReference type="WBParaSite" id="HNAJ_0000093701-mRNA-1">
    <property type="protein sequence ID" value="HNAJ_0000093701-mRNA-1"/>
    <property type="gene ID" value="HNAJ_0000093701"/>
</dbReference>
<dbReference type="Pfam" id="PF17867">
    <property type="entry name" value="AAA_lid_7"/>
    <property type="match status" value="2"/>
</dbReference>
<feature type="compositionally biased region" description="Basic and acidic residues" evidence="10">
    <location>
        <begin position="4123"/>
        <end position="4134"/>
    </location>
</feature>
<dbReference type="InterPro" id="IPR002035">
    <property type="entry name" value="VWF_A"/>
</dbReference>
<dbReference type="InterPro" id="IPR036465">
    <property type="entry name" value="vWFA_dom_sf"/>
</dbReference>
<dbReference type="GO" id="GO:0030687">
    <property type="term" value="C:preribosome, large subunit precursor"/>
    <property type="evidence" value="ECO:0007669"/>
    <property type="project" value="TreeGrafter"/>
</dbReference>
<dbReference type="GO" id="GO:0000055">
    <property type="term" value="P:ribosomal large subunit export from nucleus"/>
    <property type="evidence" value="ECO:0007669"/>
    <property type="project" value="TreeGrafter"/>
</dbReference>
<feature type="compositionally biased region" description="Basic and acidic residues" evidence="10">
    <location>
        <begin position="4036"/>
        <end position="4049"/>
    </location>
</feature>
<dbReference type="Gene3D" id="3.40.50.410">
    <property type="entry name" value="von Willebrand factor, type A domain"/>
    <property type="match status" value="1"/>
</dbReference>
<comment type="similarity">
    <text evidence="3 9">Belongs to the midasin family.</text>
</comment>
<dbReference type="GO" id="GO:0016887">
    <property type="term" value="F:ATP hydrolysis activity"/>
    <property type="evidence" value="ECO:0007669"/>
    <property type="project" value="InterPro"/>
</dbReference>
<evidence type="ECO:0000256" key="2">
    <source>
        <dbReference type="ARBA" id="ARBA00004642"/>
    </source>
</evidence>
<feature type="compositionally biased region" description="Acidic residues" evidence="10">
    <location>
        <begin position="4050"/>
        <end position="4075"/>
    </location>
</feature>
<feature type="domain" description="VWFA" evidence="11">
    <location>
        <begin position="4668"/>
        <end position="4830"/>
    </location>
</feature>
<feature type="compositionally biased region" description="Acidic residues" evidence="10">
    <location>
        <begin position="4262"/>
        <end position="4282"/>
    </location>
</feature>
<dbReference type="GO" id="GO:0005654">
    <property type="term" value="C:nucleoplasm"/>
    <property type="evidence" value="ECO:0007669"/>
    <property type="project" value="UniProtKB-SubCell"/>
</dbReference>
<dbReference type="FunFam" id="3.40.50.300:FF:004102">
    <property type="entry name" value="Uncharacterized protein"/>
    <property type="match status" value="1"/>
</dbReference>
<dbReference type="GO" id="GO:0005524">
    <property type="term" value="F:ATP binding"/>
    <property type="evidence" value="ECO:0007669"/>
    <property type="project" value="UniProtKB-KW"/>
</dbReference>
<dbReference type="InterPro" id="IPR041190">
    <property type="entry name" value="Midasin_AAA_lid_5"/>
</dbReference>
<dbReference type="SMART" id="SM00382">
    <property type="entry name" value="AAA"/>
    <property type="match status" value="4"/>
</dbReference>
<feature type="region of interest" description="Disordered" evidence="10">
    <location>
        <begin position="2802"/>
        <end position="2821"/>
    </location>
</feature>
<dbReference type="STRING" id="102285.A0A0R3T203"/>
<dbReference type="InterPro" id="IPR040848">
    <property type="entry name" value="AAA_lid_7"/>
</dbReference>
<feature type="compositionally biased region" description="Acidic residues" evidence="10">
    <location>
        <begin position="4232"/>
        <end position="4254"/>
    </location>
</feature>
<feature type="compositionally biased region" description="Low complexity" evidence="10">
    <location>
        <begin position="3955"/>
        <end position="3964"/>
    </location>
</feature>
<feature type="region of interest" description="Disordered" evidence="10">
    <location>
        <begin position="3947"/>
        <end position="4525"/>
    </location>
</feature>
<feature type="compositionally biased region" description="Polar residues" evidence="10">
    <location>
        <begin position="4161"/>
        <end position="4173"/>
    </location>
</feature>
<evidence type="ECO:0000256" key="3">
    <source>
        <dbReference type="ARBA" id="ARBA00007188"/>
    </source>
</evidence>
<feature type="compositionally biased region" description="Acidic residues" evidence="10">
    <location>
        <begin position="3483"/>
        <end position="3492"/>
    </location>
</feature>
<feature type="compositionally biased region" description="Acidic residues" evidence="10">
    <location>
        <begin position="4010"/>
        <end position="4033"/>
    </location>
</feature>
<evidence type="ECO:0000256" key="1">
    <source>
        <dbReference type="ARBA" id="ARBA00004604"/>
    </source>
</evidence>
<feature type="compositionally biased region" description="Polar residues" evidence="10">
    <location>
        <begin position="4385"/>
        <end position="4396"/>
    </location>
</feature>
<dbReference type="PANTHER" id="PTHR48103">
    <property type="entry name" value="MIDASIN-RELATED"/>
    <property type="match status" value="1"/>
</dbReference>
<feature type="compositionally biased region" description="Polar residues" evidence="10">
    <location>
        <begin position="4336"/>
        <end position="4349"/>
    </location>
</feature>
<feature type="compositionally biased region" description="Basic and acidic residues" evidence="10">
    <location>
        <begin position="4185"/>
        <end position="4198"/>
    </location>
</feature>
<feature type="compositionally biased region" description="Acidic residues" evidence="10">
    <location>
        <begin position="4135"/>
        <end position="4148"/>
    </location>
</feature>
<keyword evidence="7 9" id="KW-0143">Chaperone</keyword>
<evidence type="ECO:0000256" key="6">
    <source>
        <dbReference type="ARBA" id="ARBA00022840"/>
    </source>
</evidence>
<keyword evidence="5 9" id="KW-0547">Nucleotide-binding</keyword>
<protein>
    <recommendedName>
        <fullName evidence="4 9">Midasin</fullName>
    </recommendedName>
</protein>
<evidence type="ECO:0000256" key="10">
    <source>
        <dbReference type="SAM" id="MobiDB-lite"/>
    </source>
</evidence>
<dbReference type="GO" id="GO:0000027">
    <property type="term" value="P:ribosomal large subunit assembly"/>
    <property type="evidence" value="ECO:0007669"/>
    <property type="project" value="InterPro"/>
</dbReference>
<evidence type="ECO:0000259" key="11">
    <source>
        <dbReference type="PROSITE" id="PS50234"/>
    </source>
</evidence>